<keyword evidence="7 11" id="KW-0808">Transferase</keyword>
<evidence type="ECO:0000256" key="9">
    <source>
        <dbReference type="ARBA" id="ARBA00023102"/>
    </source>
</evidence>
<evidence type="ECO:0000256" key="6">
    <source>
        <dbReference type="ARBA" id="ARBA00022605"/>
    </source>
</evidence>
<comment type="similarity">
    <text evidence="3 11">Belongs to the class-II pyridoxal-phosphate-dependent aminotransferase family. Histidinol-phosphate aminotransferase subfamily.</text>
</comment>
<dbReference type="InterPro" id="IPR004839">
    <property type="entry name" value="Aminotransferase_I/II_large"/>
</dbReference>
<protein>
    <recommendedName>
        <fullName evidence="11">Histidinol-phosphate aminotransferase</fullName>
        <ecNumber evidence="11">2.6.1.9</ecNumber>
    </recommendedName>
    <alternativeName>
        <fullName evidence="11">Imidazole acetol-phosphate transaminase</fullName>
    </alternativeName>
</protein>
<comment type="catalytic activity">
    <reaction evidence="10 11">
        <text>L-histidinol phosphate + 2-oxoglutarate = 3-(imidazol-4-yl)-2-oxopropyl phosphate + L-glutamate</text>
        <dbReference type="Rhea" id="RHEA:23744"/>
        <dbReference type="ChEBI" id="CHEBI:16810"/>
        <dbReference type="ChEBI" id="CHEBI:29985"/>
        <dbReference type="ChEBI" id="CHEBI:57766"/>
        <dbReference type="ChEBI" id="CHEBI:57980"/>
        <dbReference type="EC" id="2.6.1.9"/>
    </reaction>
</comment>
<evidence type="ECO:0000256" key="4">
    <source>
        <dbReference type="ARBA" id="ARBA00011738"/>
    </source>
</evidence>
<evidence type="ECO:0000313" key="14">
    <source>
        <dbReference type="Proteomes" id="UP001652445"/>
    </source>
</evidence>
<dbReference type="EC" id="2.6.1.9" evidence="11"/>
<dbReference type="InterPro" id="IPR015422">
    <property type="entry name" value="PyrdxlP-dep_Trfase_small"/>
</dbReference>
<comment type="pathway">
    <text evidence="2 11">Amino-acid biosynthesis; L-histidine biosynthesis; L-histidine from 5-phospho-alpha-D-ribose 1-diphosphate: step 7/9.</text>
</comment>
<keyword evidence="9 11" id="KW-0368">Histidine biosynthesis</keyword>
<dbReference type="Gene3D" id="3.40.640.10">
    <property type="entry name" value="Type I PLP-dependent aspartate aminotransferase-like (Major domain)"/>
    <property type="match status" value="1"/>
</dbReference>
<evidence type="ECO:0000256" key="2">
    <source>
        <dbReference type="ARBA" id="ARBA00005011"/>
    </source>
</evidence>
<evidence type="ECO:0000256" key="8">
    <source>
        <dbReference type="ARBA" id="ARBA00022898"/>
    </source>
</evidence>
<dbReference type="InterPro" id="IPR050106">
    <property type="entry name" value="HistidinolP_aminotransfase"/>
</dbReference>
<name>A0ABT2UFY3_9BACL</name>
<dbReference type="Gene3D" id="3.90.1150.10">
    <property type="entry name" value="Aspartate Aminotransferase, domain 1"/>
    <property type="match status" value="1"/>
</dbReference>
<evidence type="ECO:0000256" key="1">
    <source>
        <dbReference type="ARBA" id="ARBA00001933"/>
    </source>
</evidence>
<comment type="cofactor">
    <cofactor evidence="1 11">
        <name>pyridoxal 5'-phosphate</name>
        <dbReference type="ChEBI" id="CHEBI:597326"/>
    </cofactor>
</comment>
<dbReference type="SUPFAM" id="SSF53383">
    <property type="entry name" value="PLP-dependent transferases"/>
    <property type="match status" value="1"/>
</dbReference>
<organism evidence="13 14">
    <name type="scientific">Paenibacillus baimaensis</name>
    <dbReference type="NCBI Taxonomy" id="2982185"/>
    <lineage>
        <taxon>Bacteria</taxon>
        <taxon>Bacillati</taxon>
        <taxon>Bacillota</taxon>
        <taxon>Bacilli</taxon>
        <taxon>Bacillales</taxon>
        <taxon>Paenibacillaceae</taxon>
        <taxon>Paenibacillus</taxon>
    </lineage>
</organism>
<feature type="modified residue" description="N6-(pyridoxal phosphate)lysine" evidence="11">
    <location>
        <position position="229"/>
    </location>
</feature>
<dbReference type="RefSeq" id="WP_262684819.1">
    <property type="nucleotide sequence ID" value="NZ_JAOQIO010000055.1"/>
</dbReference>
<keyword evidence="5 11" id="KW-0032">Aminotransferase</keyword>
<dbReference type="Pfam" id="PF00155">
    <property type="entry name" value="Aminotran_1_2"/>
    <property type="match status" value="1"/>
</dbReference>
<gene>
    <name evidence="11 13" type="primary">hisC</name>
    <name evidence="13" type="ORF">OB236_15720</name>
</gene>
<feature type="domain" description="Aminotransferase class I/classII large" evidence="12">
    <location>
        <begin position="35"/>
        <end position="362"/>
    </location>
</feature>
<dbReference type="PANTHER" id="PTHR43643">
    <property type="entry name" value="HISTIDINOL-PHOSPHATE AMINOTRANSFERASE 2"/>
    <property type="match status" value="1"/>
</dbReference>
<evidence type="ECO:0000256" key="10">
    <source>
        <dbReference type="ARBA" id="ARBA00047481"/>
    </source>
</evidence>
<evidence type="ECO:0000259" key="12">
    <source>
        <dbReference type="Pfam" id="PF00155"/>
    </source>
</evidence>
<comment type="subunit">
    <text evidence="4 11">Homodimer.</text>
</comment>
<evidence type="ECO:0000313" key="13">
    <source>
        <dbReference type="EMBL" id="MCU6793553.1"/>
    </source>
</evidence>
<dbReference type="InterPro" id="IPR015421">
    <property type="entry name" value="PyrdxlP-dep_Trfase_major"/>
</dbReference>
<dbReference type="PANTHER" id="PTHR43643:SF6">
    <property type="entry name" value="HISTIDINOL-PHOSPHATE AMINOTRANSFERASE"/>
    <property type="match status" value="1"/>
</dbReference>
<evidence type="ECO:0000256" key="5">
    <source>
        <dbReference type="ARBA" id="ARBA00022576"/>
    </source>
</evidence>
<proteinExistence type="inferred from homology"/>
<dbReference type="InterPro" id="IPR005861">
    <property type="entry name" value="HisP_aminotrans"/>
</dbReference>
<keyword evidence="8 11" id="KW-0663">Pyridoxal phosphate</keyword>
<evidence type="ECO:0000256" key="11">
    <source>
        <dbReference type="HAMAP-Rule" id="MF_01023"/>
    </source>
</evidence>
<dbReference type="HAMAP" id="MF_01023">
    <property type="entry name" value="HisC_aminotrans_2"/>
    <property type="match status" value="1"/>
</dbReference>
<comment type="caution">
    <text evidence="13">The sequence shown here is derived from an EMBL/GenBank/DDBJ whole genome shotgun (WGS) entry which is preliminary data.</text>
</comment>
<dbReference type="CDD" id="cd00609">
    <property type="entry name" value="AAT_like"/>
    <property type="match status" value="1"/>
</dbReference>
<dbReference type="Proteomes" id="UP001652445">
    <property type="component" value="Unassembled WGS sequence"/>
</dbReference>
<dbReference type="EMBL" id="JAOQIO010000055">
    <property type="protein sequence ID" value="MCU6793553.1"/>
    <property type="molecule type" value="Genomic_DNA"/>
</dbReference>
<dbReference type="NCBIfam" id="TIGR01141">
    <property type="entry name" value="hisC"/>
    <property type="match status" value="1"/>
</dbReference>
<evidence type="ECO:0000256" key="3">
    <source>
        <dbReference type="ARBA" id="ARBA00007970"/>
    </source>
</evidence>
<sequence>MSIKTQVKPRQALQSIKPYTPGKPIWEVQRELGLTKVVKLASNENPLGASPKGIQAVQQFMAEIHRYPDADAKDVNAAIAAKLNLQSGQIIVTNGGDELISLISEAFLEPEDEIIVPSPSFTEYEFGARLMNAGVIAVPLNQDYGYNIELMLSAVTERTKILYICTPNNPTGTYLPKRDMEKLLAALPPRVLVVIDAAYSHFATADDYTDGLDYVREGYPVVVLQTFSKIYGLAGLRIGYGAAPEAIIGHILKVKEPFNVNALAQAAAAAAITDDLHVQASQQLNSDGREQLYAAFAALGLPFIKSMSNFVLVELGPESKRYYELLLTKGVVVRHGGLWGLPQHVRITVGTKEDNEFLITALQASMLEISKK</sequence>
<dbReference type="InterPro" id="IPR015424">
    <property type="entry name" value="PyrdxlP-dep_Trfase"/>
</dbReference>
<evidence type="ECO:0000256" key="7">
    <source>
        <dbReference type="ARBA" id="ARBA00022679"/>
    </source>
</evidence>
<dbReference type="GO" id="GO:0004400">
    <property type="term" value="F:histidinol-phosphate transaminase activity"/>
    <property type="evidence" value="ECO:0007669"/>
    <property type="project" value="UniProtKB-EC"/>
</dbReference>
<accession>A0ABT2UFY3</accession>
<keyword evidence="6 11" id="KW-0028">Amino-acid biosynthesis</keyword>
<keyword evidence="14" id="KW-1185">Reference proteome</keyword>
<reference evidence="13 14" key="1">
    <citation type="submission" date="2022-09" db="EMBL/GenBank/DDBJ databases">
        <authorList>
            <person name="Han X.L."/>
            <person name="Wang Q."/>
            <person name="Lu T."/>
        </authorList>
    </citation>
    <scope>NUCLEOTIDE SEQUENCE [LARGE SCALE GENOMIC DNA]</scope>
    <source>
        <strain evidence="13 14">WQ 127069</strain>
    </source>
</reference>